<accession>A0A081NMG0</accession>
<dbReference type="RefSeq" id="WP_152558573.1">
    <property type="nucleotide sequence ID" value="NZ_JOKH01000001.1"/>
</dbReference>
<name>A0A081NMG0_9GAMM</name>
<dbReference type="Proteomes" id="UP000028073">
    <property type="component" value="Unassembled WGS sequence"/>
</dbReference>
<dbReference type="AlphaFoldDB" id="A0A081NMG0"/>
<evidence type="ECO:0000313" key="2">
    <source>
        <dbReference type="Proteomes" id="UP000028073"/>
    </source>
</evidence>
<evidence type="ECO:0000313" key="1">
    <source>
        <dbReference type="EMBL" id="KEQ19633.1"/>
    </source>
</evidence>
<organism evidence="1 2">
    <name type="scientific">Endozoicomonas numazuensis</name>
    <dbReference type="NCBI Taxonomy" id="1137799"/>
    <lineage>
        <taxon>Bacteria</taxon>
        <taxon>Pseudomonadati</taxon>
        <taxon>Pseudomonadota</taxon>
        <taxon>Gammaproteobacteria</taxon>
        <taxon>Oceanospirillales</taxon>
        <taxon>Endozoicomonadaceae</taxon>
        <taxon>Endozoicomonas</taxon>
    </lineage>
</organism>
<keyword evidence="2" id="KW-1185">Reference proteome</keyword>
<comment type="caution">
    <text evidence="1">The sequence shown here is derived from an EMBL/GenBank/DDBJ whole genome shotgun (WGS) entry which is preliminary data.</text>
</comment>
<dbReference type="STRING" id="1137799.GZ78_06990"/>
<sequence length="213" mass="23627">MRSATALYQLKNMTESFLGSNVLRLAGKSTSGVYDFKFGKYSPVLLSVPHGTQRPNEYFSFDPNGYTLTETMNVRVHNVRMVPKSEKGFSVETLESYSLGGNGADIMVTGMLSDCAFCIKGQDTSPVVAHVQPRPSEQLGAVDMHRALIRNGRFKYHDGSIDRSLGRVQNGHNHMRYQNYCYVVGVKNGGRWRIYAQHVMGSAGPVLGVTRLL</sequence>
<dbReference type="EMBL" id="JOKH01000001">
    <property type="protein sequence ID" value="KEQ19633.1"/>
    <property type="molecule type" value="Genomic_DNA"/>
</dbReference>
<dbReference type="OrthoDB" id="7056379at2"/>
<protein>
    <submittedName>
        <fullName evidence="1">Uncharacterized protein</fullName>
    </submittedName>
</protein>
<reference evidence="1 2" key="1">
    <citation type="submission" date="2014-06" db="EMBL/GenBank/DDBJ databases">
        <title>Whole Genome Sequences of Three Symbiotic Endozoicomonas Bacteria.</title>
        <authorList>
            <person name="Neave M.J."/>
            <person name="Apprill A."/>
            <person name="Voolstra C.R."/>
        </authorList>
    </citation>
    <scope>NUCLEOTIDE SEQUENCE [LARGE SCALE GENOMIC DNA]</scope>
    <source>
        <strain evidence="1 2">DSM 25634</strain>
    </source>
</reference>
<gene>
    <name evidence="1" type="ORF">GZ78_06990</name>
</gene>
<proteinExistence type="predicted"/>